<gene>
    <name evidence="1" type="ORF">L6164_015368</name>
</gene>
<accession>A0ACB9NLM2</accession>
<dbReference type="Proteomes" id="UP000828941">
    <property type="component" value="Chromosome 6"/>
</dbReference>
<protein>
    <submittedName>
        <fullName evidence="1">Uncharacterized protein</fullName>
    </submittedName>
</protein>
<proteinExistence type="predicted"/>
<evidence type="ECO:0000313" key="2">
    <source>
        <dbReference type="Proteomes" id="UP000828941"/>
    </source>
</evidence>
<name>A0ACB9NLM2_BAUVA</name>
<evidence type="ECO:0000313" key="1">
    <source>
        <dbReference type="EMBL" id="KAI4336891.1"/>
    </source>
</evidence>
<comment type="caution">
    <text evidence="1">The sequence shown here is derived from an EMBL/GenBank/DDBJ whole genome shotgun (WGS) entry which is preliminary data.</text>
</comment>
<reference evidence="1 2" key="1">
    <citation type="journal article" date="2022" name="DNA Res.">
        <title>Chromosomal-level genome assembly of the orchid tree Bauhinia variegata (Leguminosae; Cercidoideae) supports the allotetraploid origin hypothesis of Bauhinia.</title>
        <authorList>
            <person name="Zhong Y."/>
            <person name="Chen Y."/>
            <person name="Zheng D."/>
            <person name="Pang J."/>
            <person name="Liu Y."/>
            <person name="Luo S."/>
            <person name="Meng S."/>
            <person name="Qian L."/>
            <person name="Wei D."/>
            <person name="Dai S."/>
            <person name="Zhou R."/>
        </authorList>
    </citation>
    <scope>NUCLEOTIDE SEQUENCE [LARGE SCALE GENOMIC DNA]</scope>
    <source>
        <strain evidence="1">BV-YZ2020</strain>
    </source>
</reference>
<organism evidence="1 2">
    <name type="scientific">Bauhinia variegata</name>
    <name type="common">Purple orchid tree</name>
    <name type="synonym">Phanera variegata</name>
    <dbReference type="NCBI Taxonomy" id="167791"/>
    <lineage>
        <taxon>Eukaryota</taxon>
        <taxon>Viridiplantae</taxon>
        <taxon>Streptophyta</taxon>
        <taxon>Embryophyta</taxon>
        <taxon>Tracheophyta</taxon>
        <taxon>Spermatophyta</taxon>
        <taxon>Magnoliopsida</taxon>
        <taxon>eudicotyledons</taxon>
        <taxon>Gunneridae</taxon>
        <taxon>Pentapetalae</taxon>
        <taxon>rosids</taxon>
        <taxon>fabids</taxon>
        <taxon>Fabales</taxon>
        <taxon>Fabaceae</taxon>
        <taxon>Cercidoideae</taxon>
        <taxon>Cercideae</taxon>
        <taxon>Bauhiniinae</taxon>
        <taxon>Bauhinia</taxon>
    </lineage>
</organism>
<sequence length="676" mass="76229">MSERTNSDIRLHISAPPPYQIIHGEDLHDSLGRKDVFRPSMLDSESGRNEGLDKKWEEAGNLTEGLDKKRRSPGRFEDKKTKKKKKVDDDQCEKKFKQSVSNKRRAEKERQDYLKQLRADSQKLLRETRDAEFNPIPLVQKSISSVLDKIRQRKLEVLKKCSISISIDDNDGSERELMVDDKRVVLGEDIAGNVEKVEGEEAVTCPAVKNTNLDASHIRGSNGAANYSSCESIPSSMAMAPESELAFRAPIDDTQELFSDSETTDTKDELGNEKANSPLEEVFTPSTLVMNLKLDSAPPDDVSSDEEDNDKENTDPHLHGSTNSPSPPNGDPLKAFVDVEAEVEDDSDNDFLHFQDHEEEDDDDDAEELHNMIASEYEEKPIDRERREELHQQWLEQQDVAGMDNLLQKLNCGSKLRKTISIDREEDEEEKETDNESDYETEDVAPSGAVRVNLKKFKQMIPHMFADKDDAYVSSDDEEIEKRLAKQCLFDKSEEQSTFLSPAEDESCREVFSLIKKLNVVPETKRRGRIPSFMDTSLIGRNTSISSKSSFLGRASNNSVPSSHKHGSGKVRSFIFGRDDSNCRTSNSMSEDSSETIQREIQPPKIGSAKFKGNTQNKYSTFNTASQKSSTSLLEILRRSSLQEEHCVQNTVVQQTESVFAAFKLAKKPIKAEGRV</sequence>
<keyword evidence="2" id="KW-1185">Reference proteome</keyword>
<dbReference type="EMBL" id="CM039431">
    <property type="protein sequence ID" value="KAI4336891.1"/>
    <property type="molecule type" value="Genomic_DNA"/>
</dbReference>